<dbReference type="EMBL" id="NRSG01000009">
    <property type="protein sequence ID" value="MBK1657113.1"/>
    <property type="molecule type" value="Genomic_DNA"/>
</dbReference>
<comment type="caution">
    <text evidence="1">The sequence shown here is derived from an EMBL/GenBank/DDBJ whole genome shotgun (WGS) entry which is preliminary data.</text>
</comment>
<dbReference type="RefSeq" id="WP_200305242.1">
    <property type="nucleotide sequence ID" value="NZ_NRSG01000009.1"/>
</dbReference>
<feature type="non-terminal residue" evidence="1">
    <location>
        <position position="516"/>
    </location>
</feature>
<accession>A0ABS1CRN9</accession>
<name>A0ABS1CRN9_9PROT</name>
<organism evidence="1 2">
    <name type="scientific">Paracraurococcus ruber</name>
    <dbReference type="NCBI Taxonomy" id="77675"/>
    <lineage>
        <taxon>Bacteria</taxon>
        <taxon>Pseudomonadati</taxon>
        <taxon>Pseudomonadota</taxon>
        <taxon>Alphaproteobacteria</taxon>
        <taxon>Acetobacterales</taxon>
        <taxon>Roseomonadaceae</taxon>
        <taxon>Paracraurococcus</taxon>
    </lineage>
</organism>
<evidence type="ECO:0000313" key="2">
    <source>
        <dbReference type="Proteomes" id="UP000697995"/>
    </source>
</evidence>
<sequence length="516" mass="54008">MRDANGTRFLPLIGPRDLAPRAPGLRWDPDLRALRLAKSAMARLPQALRTDVLAAREAAPFRVLDGFGQQGRLAPDGLSVEVLIDGAWEKVRDREGAPLAPAAGRFTALALGGGAEARLALLFDNGAGAQGLQVFHLRHRWPVDRPGETRADLPAPGRLLAAAPDGTVWVATRTELLALAGQPLPQDYRPEAARFEPVTVTRRGLRILRRIALPGGEDAIALAVDGAAAWLLRDRGAAPQEVWRRPLDRPDAAAAWQALPLPPHGPGAGPFFADLGLLPEGRLALLAPADAADAGFAQRDCAVFLHAGPALAPAGERWPMLAPPEARFVATAEGEPAYATADGPRRFALLRHPAHPVLAATPLVPLDGEEPETVWHRLHLDAAIPPGCGIALWARAAQDSLPQDTAALLAMAVGALAAEPGVASLDAAALRLLRDRARVAEDAAWQALAALPEASLTRLAGMNAAGIAALDEDRDPALRALAPQSALLAALAGDPLRRLLAASPALRRAVAGAGGV</sequence>
<gene>
    <name evidence="1" type="ORF">CKO45_02570</name>
</gene>
<reference evidence="1 2" key="1">
    <citation type="journal article" date="2020" name="Microorganisms">
        <title>Osmotic Adaptation and Compatible Solute Biosynthesis of Phototrophic Bacteria as Revealed from Genome Analyses.</title>
        <authorList>
            <person name="Imhoff J.F."/>
            <person name="Rahn T."/>
            <person name="Kunzel S."/>
            <person name="Keller A."/>
            <person name="Neulinger S.C."/>
        </authorList>
    </citation>
    <scope>NUCLEOTIDE SEQUENCE [LARGE SCALE GENOMIC DNA]</scope>
    <source>
        <strain evidence="1 2">DSM 15382</strain>
    </source>
</reference>
<proteinExistence type="predicted"/>
<evidence type="ECO:0000313" key="1">
    <source>
        <dbReference type="EMBL" id="MBK1657113.1"/>
    </source>
</evidence>
<protein>
    <submittedName>
        <fullName evidence="1">Uncharacterized protein</fullName>
    </submittedName>
</protein>
<keyword evidence="2" id="KW-1185">Reference proteome</keyword>
<dbReference type="Proteomes" id="UP000697995">
    <property type="component" value="Unassembled WGS sequence"/>
</dbReference>